<evidence type="ECO:0000259" key="2">
    <source>
        <dbReference type="Pfam" id="PF03732"/>
    </source>
</evidence>
<keyword evidence="4" id="KW-1185">Reference proteome</keyword>
<dbReference type="Proteomes" id="UP001231189">
    <property type="component" value="Unassembled WGS sequence"/>
</dbReference>
<gene>
    <name evidence="3" type="ORF">QYE76_011338</name>
</gene>
<name>A0AAD8TV64_LOLMU</name>
<protein>
    <recommendedName>
        <fullName evidence="2">Retrotransposon gag domain-containing protein</fullName>
    </recommendedName>
</protein>
<dbReference type="Pfam" id="PF03732">
    <property type="entry name" value="Retrotrans_gag"/>
    <property type="match status" value="1"/>
</dbReference>
<dbReference type="PANTHER" id="PTHR33223:SF8">
    <property type="entry name" value="OS04G0172440 PROTEIN"/>
    <property type="match status" value="1"/>
</dbReference>
<organism evidence="3 4">
    <name type="scientific">Lolium multiflorum</name>
    <name type="common">Italian ryegrass</name>
    <name type="synonym">Lolium perenne subsp. multiflorum</name>
    <dbReference type="NCBI Taxonomy" id="4521"/>
    <lineage>
        <taxon>Eukaryota</taxon>
        <taxon>Viridiplantae</taxon>
        <taxon>Streptophyta</taxon>
        <taxon>Embryophyta</taxon>
        <taxon>Tracheophyta</taxon>
        <taxon>Spermatophyta</taxon>
        <taxon>Magnoliopsida</taxon>
        <taxon>Liliopsida</taxon>
        <taxon>Poales</taxon>
        <taxon>Poaceae</taxon>
        <taxon>BOP clade</taxon>
        <taxon>Pooideae</taxon>
        <taxon>Poodae</taxon>
        <taxon>Poeae</taxon>
        <taxon>Poeae Chloroplast Group 2 (Poeae type)</taxon>
        <taxon>Loliodinae</taxon>
        <taxon>Loliinae</taxon>
        <taxon>Lolium</taxon>
    </lineage>
</organism>
<evidence type="ECO:0000256" key="1">
    <source>
        <dbReference type="SAM" id="MobiDB-lite"/>
    </source>
</evidence>
<dbReference type="PANTHER" id="PTHR33223">
    <property type="entry name" value="CCHC-TYPE DOMAIN-CONTAINING PROTEIN"/>
    <property type="match status" value="1"/>
</dbReference>
<evidence type="ECO:0000313" key="4">
    <source>
        <dbReference type="Proteomes" id="UP001231189"/>
    </source>
</evidence>
<dbReference type="InterPro" id="IPR005162">
    <property type="entry name" value="Retrotrans_gag_dom"/>
</dbReference>
<reference evidence="3" key="1">
    <citation type="submission" date="2023-07" db="EMBL/GenBank/DDBJ databases">
        <title>A chromosome-level genome assembly of Lolium multiflorum.</title>
        <authorList>
            <person name="Chen Y."/>
            <person name="Copetti D."/>
            <person name="Kolliker R."/>
            <person name="Studer B."/>
        </authorList>
    </citation>
    <scope>NUCLEOTIDE SEQUENCE</scope>
    <source>
        <strain evidence="3">02402/16</strain>
        <tissue evidence="3">Leaf</tissue>
    </source>
</reference>
<feature type="domain" description="Retrotransposon gag" evidence="2">
    <location>
        <begin position="5"/>
        <end position="91"/>
    </location>
</feature>
<proteinExistence type="predicted"/>
<dbReference type="AlphaFoldDB" id="A0AAD8TV64"/>
<dbReference type="EMBL" id="JAUUTY010000001">
    <property type="protein sequence ID" value="KAK1694641.1"/>
    <property type="molecule type" value="Genomic_DNA"/>
</dbReference>
<comment type="caution">
    <text evidence="3">The sequence shown here is derived from an EMBL/GenBank/DDBJ whole genome shotgun (WGS) entry which is preliminary data.</text>
</comment>
<evidence type="ECO:0000313" key="3">
    <source>
        <dbReference type="EMBL" id="KAK1694641.1"/>
    </source>
</evidence>
<accession>A0AAD8TV64</accession>
<sequence length="176" mass="19810">MLQLYLVGLARIWLSDLEKNSIFCWFDLKNAFEKHFRGTYKRPATTNNLHACIQKKGETSRNFLTRWLATRNECENVDNRTAMHAFIGGLQRKEAAANHTAADDDACGDLAATAIPLHQQKKNHDNGGNSHNKQKNPTEDQKSGGSDMVAMTFNAEVKEAEGPRTWWRSRPGPAAR</sequence>
<feature type="region of interest" description="Disordered" evidence="1">
    <location>
        <begin position="120"/>
        <end position="176"/>
    </location>
</feature>